<sequence>MTSLIDTIFKFDSIKFCIVSSVPTICEKLDRAATKNTAEVEGYGPYKPVPPPKPLPQQPPSQPASCLTPPPYRMPPYPLYNEPSIPGATAGHETPVAASSSNTPQNLQTHSSKFPVSIPTNYTRT</sequence>
<feature type="region of interest" description="Disordered" evidence="1">
    <location>
        <begin position="33"/>
        <end position="125"/>
    </location>
</feature>
<name>A0AAW1N499_POPJA</name>
<protein>
    <submittedName>
        <fullName evidence="2">Uncharacterized protein</fullName>
    </submittedName>
</protein>
<evidence type="ECO:0000313" key="3">
    <source>
        <dbReference type="Proteomes" id="UP001458880"/>
    </source>
</evidence>
<reference evidence="2 3" key="1">
    <citation type="journal article" date="2024" name="BMC Genomics">
        <title>De novo assembly and annotation of Popillia japonica's genome with initial clues to its potential as an invasive pest.</title>
        <authorList>
            <person name="Cucini C."/>
            <person name="Boschi S."/>
            <person name="Funari R."/>
            <person name="Cardaioli E."/>
            <person name="Iannotti N."/>
            <person name="Marturano G."/>
            <person name="Paoli F."/>
            <person name="Bruttini M."/>
            <person name="Carapelli A."/>
            <person name="Frati F."/>
            <person name="Nardi F."/>
        </authorList>
    </citation>
    <scope>NUCLEOTIDE SEQUENCE [LARGE SCALE GENOMIC DNA]</scope>
    <source>
        <strain evidence="2">DMR45628</strain>
    </source>
</reference>
<feature type="compositionally biased region" description="Polar residues" evidence="1">
    <location>
        <begin position="97"/>
        <end position="125"/>
    </location>
</feature>
<feature type="compositionally biased region" description="Pro residues" evidence="1">
    <location>
        <begin position="47"/>
        <end position="78"/>
    </location>
</feature>
<organism evidence="2 3">
    <name type="scientific">Popillia japonica</name>
    <name type="common">Japanese beetle</name>
    <dbReference type="NCBI Taxonomy" id="7064"/>
    <lineage>
        <taxon>Eukaryota</taxon>
        <taxon>Metazoa</taxon>
        <taxon>Ecdysozoa</taxon>
        <taxon>Arthropoda</taxon>
        <taxon>Hexapoda</taxon>
        <taxon>Insecta</taxon>
        <taxon>Pterygota</taxon>
        <taxon>Neoptera</taxon>
        <taxon>Endopterygota</taxon>
        <taxon>Coleoptera</taxon>
        <taxon>Polyphaga</taxon>
        <taxon>Scarabaeiformia</taxon>
        <taxon>Scarabaeidae</taxon>
        <taxon>Rutelinae</taxon>
        <taxon>Popillia</taxon>
    </lineage>
</organism>
<evidence type="ECO:0000256" key="1">
    <source>
        <dbReference type="SAM" id="MobiDB-lite"/>
    </source>
</evidence>
<dbReference type="AlphaFoldDB" id="A0AAW1N499"/>
<keyword evidence="3" id="KW-1185">Reference proteome</keyword>
<comment type="caution">
    <text evidence="2">The sequence shown here is derived from an EMBL/GenBank/DDBJ whole genome shotgun (WGS) entry which is preliminary data.</text>
</comment>
<gene>
    <name evidence="2" type="ORF">QE152_g914</name>
</gene>
<evidence type="ECO:0000313" key="2">
    <source>
        <dbReference type="EMBL" id="KAK9754864.1"/>
    </source>
</evidence>
<dbReference type="EMBL" id="JASPKY010000004">
    <property type="protein sequence ID" value="KAK9754864.1"/>
    <property type="molecule type" value="Genomic_DNA"/>
</dbReference>
<dbReference type="Proteomes" id="UP001458880">
    <property type="component" value="Unassembled WGS sequence"/>
</dbReference>
<proteinExistence type="predicted"/>
<accession>A0AAW1N499</accession>